<dbReference type="RefSeq" id="XP_040799848.1">
    <property type="nucleotide sequence ID" value="XM_040944997.1"/>
</dbReference>
<keyword evidence="2" id="KW-0472">Membrane</keyword>
<accession>A0A8G1RNE1</accession>
<evidence type="ECO:0000313" key="3">
    <source>
        <dbReference type="EMBL" id="RAK75838.1"/>
    </source>
</evidence>
<evidence type="ECO:0000256" key="1">
    <source>
        <dbReference type="SAM" id="MobiDB-lite"/>
    </source>
</evidence>
<evidence type="ECO:0000256" key="2">
    <source>
        <dbReference type="SAM" id="Phobius"/>
    </source>
</evidence>
<feature type="region of interest" description="Disordered" evidence="1">
    <location>
        <begin position="1"/>
        <end position="20"/>
    </location>
</feature>
<reference evidence="3 4" key="1">
    <citation type="submission" date="2018-02" db="EMBL/GenBank/DDBJ databases">
        <title>The genomes of Aspergillus section Nigri reveals drivers in fungal speciation.</title>
        <authorList>
            <consortium name="DOE Joint Genome Institute"/>
            <person name="Vesth T.C."/>
            <person name="Nybo J."/>
            <person name="Theobald S."/>
            <person name="Brandl J."/>
            <person name="Frisvad J.C."/>
            <person name="Nielsen K.F."/>
            <person name="Lyhne E.K."/>
            <person name="Kogle M.E."/>
            <person name="Kuo A."/>
            <person name="Riley R."/>
            <person name="Clum A."/>
            <person name="Nolan M."/>
            <person name="Lipzen A."/>
            <person name="Salamov A."/>
            <person name="Henrissat B."/>
            <person name="Wiebenga A."/>
            <person name="De vries R.P."/>
            <person name="Grigoriev I.V."/>
            <person name="Mortensen U.H."/>
            <person name="Andersen M.R."/>
            <person name="Baker S.E."/>
        </authorList>
    </citation>
    <scope>NUCLEOTIDE SEQUENCE [LARGE SCALE GENOMIC DNA]</scope>
    <source>
        <strain evidence="3 4">CBS 313.89</strain>
    </source>
</reference>
<keyword evidence="2" id="KW-0812">Transmembrane</keyword>
<feature type="transmembrane region" description="Helical" evidence="2">
    <location>
        <begin position="35"/>
        <end position="56"/>
    </location>
</feature>
<organism evidence="3 4">
    <name type="scientific">Aspergillus fijiensis CBS 313.89</name>
    <dbReference type="NCBI Taxonomy" id="1448319"/>
    <lineage>
        <taxon>Eukaryota</taxon>
        <taxon>Fungi</taxon>
        <taxon>Dikarya</taxon>
        <taxon>Ascomycota</taxon>
        <taxon>Pezizomycotina</taxon>
        <taxon>Eurotiomycetes</taxon>
        <taxon>Eurotiomycetidae</taxon>
        <taxon>Eurotiales</taxon>
        <taxon>Aspergillaceae</taxon>
        <taxon>Aspergillus</taxon>
    </lineage>
</organism>
<keyword evidence="4" id="KW-1185">Reference proteome</keyword>
<dbReference type="AlphaFoldDB" id="A0A8G1RNE1"/>
<name>A0A8G1RNE1_9EURO</name>
<dbReference type="VEuPathDB" id="FungiDB:BO72DRAFT_449331"/>
<evidence type="ECO:0000313" key="4">
    <source>
        <dbReference type="Proteomes" id="UP000249789"/>
    </source>
</evidence>
<sequence length="60" mass="6454">MHLPGKKKKEAEKKKGENAPVASYNSHIPCGISELGVYFSLLRVVVSAFALANLVVSRGL</sequence>
<protein>
    <submittedName>
        <fullName evidence="3">Uncharacterized protein</fullName>
    </submittedName>
</protein>
<dbReference type="EMBL" id="KZ824653">
    <property type="protein sequence ID" value="RAK75838.1"/>
    <property type="molecule type" value="Genomic_DNA"/>
</dbReference>
<keyword evidence="2" id="KW-1133">Transmembrane helix</keyword>
<dbReference type="Proteomes" id="UP000249789">
    <property type="component" value="Unassembled WGS sequence"/>
</dbReference>
<dbReference type="GeneID" id="63862330"/>
<proteinExistence type="predicted"/>
<gene>
    <name evidence="3" type="ORF">BO72DRAFT_449331</name>
</gene>